<gene>
    <name evidence="2" type="ORF">BDV36DRAFT_290323</name>
</gene>
<name>A0ABQ6X2X5_9EURO</name>
<feature type="compositionally biased region" description="Polar residues" evidence="1">
    <location>
        <begin position="671"/>
        <end position="688"/>
    </location>
</feature>
<evidence type="ECO:0000256" key="1">
    <source>
        <dbReference type="SAM" id="MobiDB-lite"/>
    </source>
</evidence>
<feature type="compositionally biased region" description="Low complexity" evidence="1">
    <location>
        <begin position="795"/>
        <end position="804"/>
    </location>
</feature>
<feature type="region of interest" description="Disordered" evidence="1">
    <location>
        <begin position="453"/>
        <end position="488"/>
    </location>
</feature>
<feature type="compositionally biased region" description="Polar residues" evidence="1">
    <location>
        <begin position="643"/>
        <end position="662"/>
    </location>
</feature>
<proteinExistence type="predicted"/>
<dbReference type="Proteomes" id="UP000325395">
    <property type="component" value="Unassembled WGS sequence"/>
</dbReference>
<feature type="compositionally biased region" description="Basic and acidic residues" evidence="1">
    <location>
        <begin position="205"/>
        <end position="215"/>
    </location>
</feature>
<evidence type="ECO:0000313" key="2">
    <source>
        <dbReference type="EMBL" id="KAE8423652.1"/>
    </source>
</evidence>
<accession>A0ABQ6X2X5</accession>
<feature type="region of interest" description="Disordered" evidence="1">
    <location>
        <begin position="503"/>
        <end position="804"/>
    </location>
</feature>
<protein>
    <submittedName>
        <fullName evidence="2">Uncharacterized protein</fullName>
    </submittedName>
</protein>
<feature type="compositionally biased region" description="Polar residues" evidence="1">
    <location>
        <begin position="751"/>
        <end position="787"/>
    </location>
</feature>
<feature type="compositionally biased region" description="Acidic residues" evidence="1">
    <location>
        <begin position="507"/>
        <end position="516"/>
    </location>
</feature>
<feature type="compositionally biased region" description="Low complexity" evidence="1">
    <location>
        <begin position="585"/>
        <end position="598"/>
    </location>
</feature>
<feature type="region of interest" description="Disordered" evidence="1">
    <location>
        <begin position="141"/>
        <end position="215"/>
    </location>
</feature>
<feature type="compositionally biased region" description="Low complexity" evidence="1">
    <location>
        <begin position="725"/>
        <end position="741"/>
    </location>
</feature>
<feature type="compositionally biased region" description="Basic and acidic residues" evidence="1">
    <location>
        <begin position="148"/>
        <end position="164"/>
    </location>
</feature>
<feature type="compositionally biased region" description="Acidic residues" evidence="1">
    <location>
        <begin position="165"/>
        <end position="174"/>
    </location>
</feature>
<organism evidence="2 3">
    <name type="scientific">Aspergillus pseudocaelatus</name>
    <dbReference type="NCBI Taxonomy" id="1825620"/>
    <lineage>
        <taxon>Eukaryota</taxon>
        <taxon>Fungi</taxon>
        <taxon>Dikarya</taxon>
        <taxon>Ascomycota</taxon>
        <taxon>Pezizomycotina</taxon>
        <taxon>Eurotiomycetes</taxon>
        <taxon>Eurotiomycetidae</taxon>
        <taxon>Eurotiales</taxon>
        <taxon>Aspergillaceae</taxon>
        <taxon>Aspergillus</taxon>
        <taxon>Aspergillus subgen. Circumdati</taxon>
    </lineage>
</organism>
<sequence>MPPRLKGKQRVSAVPQYKPSIYLDEYLQANEYVHDIIWALDNETVQQADKKLRSINARIQKKNNERGLPRLKGIVDTKFFTTLGYSLEEAKREYINENEVKVYGKLKQQLQDKIEKEGYPEKWNLDDDLFVDICNAIENEITNDSESSQEHAEASRTQGDRESQDELNDLEDVPPSDTDDRIDPGDAFPTHQGERSYPESEADEELHNGTGHDDASRWQQNFVPLANLLQETEDAYGVPFTYGHILAWRANGNSGYSVIVGYECGGRQIARLEAAKRRRFNRDPSTHIQTNSRGRKPIRTRELRKEYRSSQDVKAFGLVAWRVDDKYEDEPTSILRPSKKAWYPETYVQVCWMDGACTWESRDSVRFVFGGSHYKTDILIYRAAIALEGDYQEALTGIRPHYPDGGAMENLHWRNTNAYGEAHWLHPRAQKDRKVIDIVEQSLSDFEDVIEGEELEEAEEDIEEEAEEDMEEEAEEGIEEETEEEYIEQDAEGYVVEPIGDDTYYEREEEINEPAEETNGGVESEQEEYVQTRRHFLPTPPVSRRQTPQYKGRETPIPRSSRGRSRQSTAPPMAPIPEMQTRGEASASRSSRTPLSSANRGHRDAIRSRPNPSPSYQQGRKFSGGSRGQIQESFTPGRAASKLPSQQSRSAVTAQRGQQSFTPRRAASELPSRQSRSSVPAQGGQQSFIPRRATTKLPSQQSRSSVSAQKGQQSFTPRRAASELPSRQSRSSAPAQRRNNSPGPEAATPRFASSSELRPPRNSQTNRPSPNTASTTRVRMPSRNVSQRSRHTTPARRTGPPRTT</sequence>
<feature type="compositionally biased region" description="Polar residues" evidence="1">
    <location>
        <begin position="696"/>
        <end position="716"/>
    </location>
</feature>
<reference evidence="2 3" key="1">
    <citation type="submission" date="2019-04" db="EMBL/GenBank/DDBJ databases">
        <authorList>
            <consortium name="DOE Joint Genome Institute"/>
            <person name="Mondo S."/>
            <person name="Kjaerbolling I."/>
            <person name="Vesth T."/>
            <person name="Frisvad J.C."/>
            <person name="Nybo J.L."/>
            <person name="Theobald S."/>
            <person name="Kildgaard S."/>
            <person name="Isbrandt T."/>
            <person name="Kuo A."/>
            <person name="Sato A."/>
            <person name="Lyhne E.K."/>
            <person name="Kogle M.E."/>
            <person name="Wiebenga A."/>
            <person name="Kun R.S."/>
            <person name="Lubbers R.J."/>
            <person name="Makela M.R."/>
            <person name="Barry K."/>
            <person name="Chovatia M."/>
            <person name="Clum A."/>
            <person name="Daum C."/>
            <person name="Haridas S."/>
            <person name="He G."/>
            <person name="LaButti K."/>
            <person name="Lipzen A."/>
            <person name="Riley R."/>
            <person name="Salamov A."/>
            <person name="Simmons B.A."/>
            <person name="Magnuson J.K."/>
            <person name="Henrissat B."/>
            <person name="Mortensen U.H."/>
            <person name="Larsen T.O."/>
            <person name="Devries R.P."/>
            <person name="Grigoriev I.V."/>
            <person name="Machida M."/>
            <person name="Baker S.E."/>
            <person name="Andersen M.R."/>
            <person name="Cantor M.N."/>
            <person name="Hua S.X."/>
        </authorList>
    </citation>
    <scope>NUCLEOTIDE SEQUENCE [LARGE SCALE GENOMIC DNA]</scope>
    <source>
        <strain evidence="2 3">CBS 117616</strain>
    </source>
</reference>
<evidence type="ECO:0000313" key="3">
    <source>
        <dbReference type="Proteomes" id="UP000325395"/>
    </source>
</evidence>
<keyword evidence="3" id="KW-1185">Reference proteome</keyword>
<dbReference type="EMBL" id="ML735688">
    <property type="protein sequence ID" value="KAE8423652.1"/>
    <property type="molecule type" value="Genomic_DNA"/>
</dbReference>